<dbReference type="AlphaFoldDB" id="A0A2T3YUG1"/>
<sequence length="73" mass="8366">MVSASGLALGYYLLRYSASFTPCSSDLIRTNDSAYISLSYHIKLEPSVLLFEPDVNNALRNIHWCERHHTNHR</sequence>
<protein>
    <submittedName>
        <fullName evidence="1">Uncharacterized protein</fullName>
    </submittedName>
</protein>
<accession>A0A2T3YUG1</accession>
<reference evidence="1 2" key="1">
    <citation type="submission" date="2016-07" db="EMBL/GenBank/DDBJ databases">
        <title>Multiple horizontal gene transfer events from other fungi enriched the ability of initially mycotrophic Trichoderma (Ascomycota) to feed on dead plant biomass.</title>
        <authorList>
            <consortium name="DOE Joint Genome Institute"/>
            <person name="Aerts A."/>
            <person name="Atanasova L."/>
            <person name="Chenthamara K."/>
            <person name="Zhang J."/>
            <person name="Grujic M."/>
            <person name="Henrissat B."/>
            <person name="Kuo A."/>
            <person name="Salamov A."/>
            <person name="Lipzen A."/>
            <person name="Labutti K."/>
            <person name="Barry K."/>
            <person name="Miao Y."/>
            <person name="Rahimi M.J."/>
            <person name="Shen Q."/>
            <person name="Grigoriev I.V."/>
            <person name="Kubicek C.P."/>
            <person name="Druzhinina I.S."/>
        </authorList>
    </citation>
    <scope>NUCLEOTIDE SEQUENCE [LARGE SCALE GENOMIC DNA]</scope>
    <source>
        <strain evidence="1 2">CBS 433.97</strain>
    </source>
</reference>
<evidence type="ECO:0000313" key="2">
    <source>
        <dbReference type="Proteomes" id="UP000240493"/>
    </source>
</evidence>
<dbReference type="Proteomes" id="UP000240493">
    <property type="component" value="Unassembled WGS sequence"/>
</dbReference>
<organism evidence="1 2">
    <name type="scientific">Trichoderma asperellum (strain ATCC 204424 / CBS 433.97 / NBRC 101777)</name>
    <dbReference type="NCBI Taxonomy" id="1042311"/>
    <lineage>
        <taxon>Eukaryota</taxon>
        <taxon>Fungi</taxon>
        <taxon>Dikarya</taxon>
        <taxon>Ascomycota</taxon>
        <taxon>Pezizomycotina</taxon>
        <taxon>Sordariomycetes</taxon>
        <taxon>Hypocreomycetidae</taxon>
        <taxon>Hypocreales</taxon>
        <taxon>Hypocreaceae</taxon>
        <taxon>Trichoderma</taxon>
    </lineage>
</organism>
<gene>
    <name evidence="1" type="ORF">M441DRAFT_62203</name>
</gene>
<keyword evidence="2" id="KW-1185">Reference proteome</keyword>
<evidence type="ECO:0000313" key="1">
    <source>
        <dbReference type="EMBL" id="PTB36213.1"/>
    </source>
</evidence>
<name>A0A2T3YUG1_TRIA4</name>
<proteinExistence type="predicted"/>
<dbReference type="EMBL" id="KZ679271">
    <property type="protein sequence ID" value="PTB36213.1"/>
    <property type="molecule type" value="Genomic_DNA"/>
</dbReference>